<dbReference type="CDD" id="cd11033">
    <property type="entry name" value="CYP142-like"/>
    <property type="match status" value="1"/>
</dbReference>
<proteinExistence type="inferred from homology"/>
<accession>A0ABV3DKD7</accession>
<dbReference type="Gene3D" id="1.10.630.10">
    <property type="entry name" value="Cytochrome P450"/>
    <property type="match status" value="1"/>
</dbReference>
<dbReference type="RefSeq" id="WP_358355594.1">
    <property type="nucleotide sequence ID" value="NZ_JBEZFP010000047.1"/>
</dbReference>
<dbReference type="InterPro" id="IPR002397">
    <property type="entry name" value="Cyt_P450_B"/>
</dbReference>
<comment type="caution">
    <text evidence="3">The sequence shown here is derived from an EMBL/GenBank/DDBJ whole genome shotgun (WGS) entry which is preliminary data.</text>
</comment>
<reference evidence="3 4" key="1">
    <citation type="submission" date="2024-06" db="EMBL/GenBank/DDBJ databases">
        <title>The Natural Products Discovery Center: Release of the First 8490 Sequenced Strains for Exploring Actinobacteria Biosynthetic Diversity.</title>
        <authorList>
            <person name="Kalkreuter E."/>
            <person name="Kautsar S.A."/>
            <person name="Yang D."/>
            <person name="Bader C.D."/>
            <person name="Teijaro C.N."/>
            <person name="Fluegel L."/>
            <person name="Davis C.M."/>
            <person name="Simpson J.R."/>
            <person name="Lauterbach L."/>
            <person name="Steele A.D."/>
            <person name="Gui C."/>
            <person name="Meng S."/>
            <person name="Li G."/>
            <person name="Viehrig K."/>
            <person name="Ye F."/>
            <person name="Su P."/>
            <person name="Kiefer A.F."/>
            <person name="Nichols A."/>
            <person name="Cepeda A.J."/>
            <person name="Yan W."/>
            <person name="Fan B."/>
            <person name="Jiang Y."/>
            <person name="Adhikari A."/>
            <person name="Zheng C.-J."/>
            <person name="Schuster L."/>
            <person name="Cowan T.M."/>
            <person name="Smanski M.J."/>
            <person name="Chevrette M.G."/>
            <person name="De Carvalho L.P.S."/>
            <person name="Shen B."/>
        </authorList>
    </citation>
    <scope>NUCLEOTIDE SEQUENCE [LARGE SCALE GENOMIC DNA]</scope>
    <source>
        <strain evidence="3 4">NPDC048946</strain>
    </source>
</reference>
<dbReference type="InterPro" id="IPR001128">
    <property type="entry name" value="Cyt_P450"/>
</dbReference>
<sequence length="436" mass="48134">MTVTEHSGGAGESAGRQRPKAAPDWVNLSDMDFWAGPFGEREDGFARLRAEWPLPYYPEPPSPLPGGPGYWAVTRHADLLEVSRRPEDFCSGRGATHIPDFPTEFAEFFGSMIEMDDPRHHRLRRIVSRAFTPRMIKKFEQDVETAAAAVVDDVAALGSCDFVTEIAARLPLKVICDMMGVPVKDYGFILDRTNTIIGVADPEYVPEDADHITVLLTAGAELAALLTELGAYRVENPADDVISALVNGNVDGERLTADELASFFILLVVAGNETTRNAISHGLRLLTENPDQRALWLGDFERYAPTAVEEIVRVASPVVWMRRTATRDTVLADQAVSEGDKLLMYYWSANRDGAVFPEPRRFDITRDPNPHVGYGGAGPHFCLGAHLARREITIMFRELLGRLPDIHMAGEPQRLRSSFINGIKHMPCAFAPAPGV</sequence>
<keyword evidence="4" id="KW-1185">Reference proteome</keyword>
<protein>
    <submittedName>
        <fullName evidence="3">Cytochrome P450</fullName>
    </submittedName>
</protein>
<comment type="similarity">
    <text evidence="1">Belongs to the cytochrome P450 family.</text>
</comment>
<name>A0ABV3DKD7_9ACTN</name>
<gene>
    <name evidence="3" type="ORF">AB0C36_19370</name>
</gene>
<evidence type="ECO:0000256" key="1">
    <source>
        <dbReference type="ARBA" id="ARBA00010617"/>
    </source>
</evidence>
<organism evidence="3 4">
    <name type="scientific">Streptodolium elevatio</name>
    <dbReference type="NCBI Taxonomy" id="3157996"/>
    <lineage>
        <taxon>Bacteria</taxon>
        <taxon>Bacillati</taxon>
        <taxon>Actinomycetota</taxon>
        <taxon>Actinomycetes</taxon>
        <taxon>Kitasatosporales</taxon>
        <taxon>Streptomycetaceae</taxon>
        <taxon>Streptodolium</taxon>
    </lineage>
</organism>
<dbReference type="Proteomes" id="UP001551482">
    <property type="component" value="Unassembled WGS sequence"/>
</dbReference>
<evidence type="ECO:0000313" key="3">
    <source>
        <dbReference type="EMBL" id="MEU8135667.1"/>
    </source>
</evidence>
<dbReference type="EMBL" id="JBEZFP010000047">
    <property type="protein sequence ID" value="MEU8135667.1"/>
    <property type="molecule type" value="Genomic_DNA"/>
</dbReference>
<dbReference type="Pfam" id="PF00067">
    <property type="entry name" value="p450"/>
    <property type="match status" value="1"/>
</dbReference>
<feature type="region of interest" description="Disordered" evidence="2">
    <location>
        <begin position="1"/>
        <end position="22"/>
    </location>
</feature>
<dbReference type="PANTHER" id="PTHR46696">
    <property type="entry name" value="P450, PUTATIVE (EUROFUNG)-RELATED"/>
    <property type="match status" value="1"/>
</dbReference>
<evidence type="ECO:0000256" key="2">
    <source>
        <dbReference type="SAM" id="MobiDB-lite"/>
    </source>
</evidence>
<dbReference type="InterPro" id="IPR036396">
    <property type="entry name" value="Cyt_P450_sf"/>
</dbReference>
<evidence type="ECO:0000313" key="4">
    <source>
        <dbReference type="Proteomes" id="UP001551482"/>
    </source>
</evidence>
<dbReference type="SUPFAM" id="SSF48264">
    <property type="entry name" value="Cytochrome P450"/>
    <property type="match status" value="1"/>
</dbReference>
<dbReference type="PANTHER" id="PTHR46696:SF4">
    <property type="entry name" value="BIOTIN BIOSYNTHESIS CYTOCHROME P450"/>
    <property type="match status" value="1"/>
</dbReference>
<dbReference type="PRINTS" id="PR00359">
    <property type="entry name" value="BP450"/>
</dbReference>